<dbReference type="GO" id="GO:0003954">
    <property type="term" value="F:NADH dehydrogenase activity"/>
    <property type="evidence" value="ECO:0007669"/>
    <property type="project" value="TreeGrafter"/>
</dbReference>
<name>A0A1V4AR60_9BACT</name>
<dbReference type="InterPro" id="IPR001750">
    <property type="entry name" value="ND/Mrp_TM"/>
</dbReference>
<feature type="transmembrane region" description="Helical" evidence="6">
    <location>
        <begin position="6"/>
        <end position="32"/>
    </location>
</feature>
<evidence type="ECO:0000313" key="9">
    <source>
        <dbReference type="Proteomes" id="UP000189681"/>
    </source>
</evidence>
<evidence type="ECO:0000256" key="1">
    <source>
        <dbReference type="ARBA" id="ARBA00004127"/>
    </source>
</evidence>
<feature type="transmembrane region" description="Helical" evidence="6">
    <location>
        <begin position="247"/>
        <end position="266"/>
    </location>
</feature>
<dbReference type="GO" id="GO:0016020">
    <property type="term" value="C:membrane"/>
    <property type="evidence" value="ECO:0007669"/>
    <property type="project" value="UniProtKB-SubCell"/>
</dbReference>
<sequence>MVEHTLITYLAHYFVLFPILKVLAINIQYFSSKRIIEEHMVRNLVTWGGMSDVVHVVIALCILGFKATTVHIGSFCLIGWPFIVDWNLYTAMFLAFTTIIVTIVGRFSLFYLHRDAYYHKFFSLYFIFQLSLGLLVLSSSTSYLFMGWELLGLSSVLLIAFYEHRPNPLKNGMRVMFIYDFGDIFLFSLVVLLLYFHIEDINDMALIQKHGCEWAMFLLIVACFFKSGIFPWIWIPRAMEGPTPSSAVFYGSLSTHMPILLLLRMWPRDWALPAYWPEVWTISHPANAIALAIAICVFSAFVTTHMSRQHSDAKNTVAYAITTQLAIIYIEIFLGFYTLALIHVISHGIYRTYEYMRTPSLFHLYHTMETRRPRVTSTGKHFESILPERFRKWLYSLTINEFGFLSRSFDLIDQFLGLKYTSFDKKAARRFTIAISVVWIVFSVVMFVLNRRLFNIEYTSNGNGNTVMSFIINWNYFSVNEELILVLAVGFCVLSFYNIRRIAMYFVTLACSAWSAGLVQALELIRNAHAQHLWSCVSVITLAIGFVGLACYSAYLSANNNEKQASFTAHLYRTPLSNVLLFLLGLTIVGMPGLGSFLGWEHLVHYAAPLAPHTVVKGFFILKLNTILVVLFYFSNFLGLPERKVQVLDHYKHDTLHLRWAQKHSSS</sequence>
<dbReference type="STRING" id="1004156.AYP45_13975"/>
<dbReference type="InterPro" id="IPR003945">
    <property type="entry name" value="NU5C-like"/>
</dbReference>
<dbReference type="PANTHER" id="PTHR42829">
    <property type="entry name" value="NADH-UBIQUINONE OXIDOREDUCTASE CHAIN 5"/>
    <property type="match status" value="1"/>
</dbReference>
<feature type="transmembrane region" description="Helical" evidence="6">
    <location>
        <begin position="86"/>
        <end position="105"/>
    </location>
</feature>
<gene>
    <name evidence="8" type="ORF">AYP45_13975</name>
</gene>
<feature type="transmembrane region" description="Helical" evidence="6">
    <location>
        <begin position="532"/>
        <end position="558"/>
    </location>
</feature>
<keyword evidence="2 5" id="KW-0812">Transmembrane</keyword>
<keyword evidence="3 6" id="KW-1133">Transmembrane helix</keyword>
<feature type="transmembrane region" description="Helical" evidence="6">
    <location>
        <begin position="620"/>
        <end position="640"/>
    </location>
</feature>
<dbReference type="PRINTS" id="PR01434">
    <property type="entry name" value="NADHDHGNASE5"/>
</dbReference>
<feature type="transmembrane region" description="Helical" evidence="6">
    <location>
        <begin position="286"/>
        <end position="304"/>
    </location>
</feature>
<feature type="transmembrane region" description="Helical" evidence="6">
    <location>
        <begin position="431"/>
        <end position="449"/>
    </location>
</feature>
<dbReference type="GO" id="GO:0015990">
    <property type="term" value="P:electron transport coupled proton transport"/>
    <property type="evidence" value="ECO:0007669"/>
    <property type="project" value="TreeGrafter"/>
</dbReference>
<evidence type="ECO:0000256" key="4">
    <source>
        <dbReference type="ARBA" id="ARBA00023136"/>
    </source>
</evidence>
<dbReference type="AlphaFoldDB" id="A0A1V4AR60"/>
<comment type="subcellular location">
    <subcellularLocation>
        <location evidence="1">Endomembrane system</location>
        <topology evidence="1">Multi-pass membrane protein</topology>
    </subcellularLocation>
    <subcellularLocation>
        <location evidence="5">Membrane</location>
        <topology evidence="5">Multi-pass membrane protein</topology>
    </subcellularLocation>
</comment>
<organism evidence="8 9">
    <name type="scientific">Candidatus Brocadia carolinensis</name>
    <dbReference type="NCBI Taxonomy" id="1004156"/>
    <lineage>
        <taxon>Bacteria</taxon>
        <taxon>Pseudomonadati</taxon>
        <taxon>Planctomycetota</taxon>
        <taxon>Candidatus Brocadiia</taxon>
        <taxon>Candidatus Brocadiales</taxon>
        <taxon>Candidatus Brocadiaceae</taxon>
        <taxon>Candidatus Brocadia</taxon>
    </lineage>
</organism>
<feature type="transmembrane region" description="Helical" evidence="6">
    <location>
        <begin position="175"/>
        <end position="198"/>
    </location>
</feature>
<evidence type="ECO:0000256" key="5">
    <source>
        <dbReference type="RuleBase" id="RU000320"/>
    </source>
</evidence>
<keyword evidence="4 6" id="KW-0472">Membrane</keyword>
<comment type="caution">
    <text evidence="8">The sequence shown here is derived from an EMBL/GenBank/DDBJ whole genome shotgun (WGS) entry which is preliminary data.</text>
</comment>
<evidence type="ECO:0000256" key="6">
    <source>
        <dbReference type="SAM" id="Phobius"/>
    </source>
</evidence>
<dbReference type="GO" id="GO:0008137">
    <property type="term" value="F:NADH dehydrogenase (ubiquinone) activity"/>
    <property type="evidence" value="ECO:0007669"/>
    <property type="project" value="InterPro"/>
</dbReference>
<feature type="transmembrane region" description="Helical" evidence="6">
    <location>
        <begin position="506"/>
        <end position="526"/>
    </location>
</feature>
<evidence type="ECO:0000256" key="3">
    <source>
        <dbReference type="ARBA" id="ARBA00022989"/>
    </source>
</evidence>
<dbReference type="EMBL" id="AYTS01000130">
    <property type="protein sequence ID" value="OOP55581.1"/>
    <property type="molecule type" value="Genomic_DNA"/>
</dbReference>
<feature type="domain" description="NADH:quinone oxidoreductase/Mrp antiporter transmembrane" evidence="7">
    <location>
        <begin position="143"/>
        <end position="351"/>
    </location>
</feature>
<evidence type="ECO:0000256" key="2">
    <source>
        <dbReference type="ARBA" id="ARBA00022692"/>
    </source>
</evidence>
<feature type="transmembrane region" description="Helical" evidence="6">
    <location>
        <begin position="53"/>
        <end position="80"/>
    </location>
</feature>
<feature type="transmembrane region" description="Helical" evidence="6">
    <location>
        <begin position="117"/>
        <end position="137"/>
    </location>
</feature>
<reference evidence="8 9" key="1">
    <citation type="journal article" date="2017" name="Water Res.">
        <title>Discovery and metagenomic analysis of an anammox bacterial enrichment related to Candidatus "Brocadia caroliniensis" in a full-scale glycerol-fed nitritation-denitritation separate centrate treatment process.</title>
        <authorList>
            <person name="Park H."/>
            <person name="Brotto A.C."/>
            <person name="van Loosdrecht M.C."/>
            <person name="Chandran K."/>
        </authorList>
    </citation>
    <scope>NUCLEOTIDE SEQUENCE [LARGE SCALE GENOMIC DNA]</scope>
    <source>
        <strain evidence="8">26THWARD</strain>
    </source>
</reference>
<dbReference type="GO" id="GO:0042773">
    <property type="term" value="P:ATP synthesis coupled electron transport"/>
    <property type="evidence" value="ECO:0007669"/>
    <property type="project" value="InterPro"/>
</dbReference>
<proteinExistence type="predicted"/>
<evidence type="ECO:0000259" key="7">
    <source>
        <dbReference type="Pfam" id="PF00361"/>
    </source>
</evidence>
<dbReference type="Proteomes" id="UP000189681">
    <property type="component" value="Unassembled WGS sequence"/>
</dbReference>
<dbReference type="GO" id="GO:0012505">
    <property type="term" value="C:endomembrane system"/>
    <property type="evidence" value="ECO:0007669"/>
    <property type="project" value="UniProtKB-SubCell"/>
</dbReference>
<evidence type="ECO:0000313" key="8">
    <source>
        <dbReference type="EMBL" id="OOP55581.1"/>
    </source>
</evidence>
<feature type="transmembrane region" description="Helical" evidence="6">
    <location>
        <begin position="579"/>
        <end position="600"/>
    </location>
</feature>
<protein>
    <recommendedName>
        <fullName evidence="7">NADH:quinone oxidoreductase/Mrp antiporter transmembrane domain-containing protein</fullName>
    </recommendedName>
</protein>
<feature type="transmembrane region" description="Helical" evidence="6">
    <location>
        <begin position="325"/>
        <end position="350"/>
    </location>
</feature>
<accession>A0A1V4AR60</accession>
<dbReference type="PANTHER" id="PTHR42829:SF2">
    <property type="entry name" value="NADH-UBIQUINONE OXIDOREDUCTASE CHAIN 5"/>
    <property type="match status" value="1"/>
</dbReference>
<feature type="transmembrane region" description="Helical" evidence="6">
    <location>
        <begin position="143"/>
        <end position="163"/>
    </location>
</feature>
<feature type="transmembrane region" description="Helical" evidence="6">
    <location>
        <begin position="214"/>
        <end position="235"/>
    </location>
</feature>
<dbReference type="Pfam" id="PF00361">
    <property type="entry name" value="Proton_antipo_M"/>
    <property type="match status" value="1"/>
</dbReference>